<reference evidence="1 2" key="1">
    <citation type="journal article" date="2023" name="Science">
        <title>Complex scaffold remodeling in plant triterpene biosynthesis.</title>
        <authorList>
            <person name="De La Pena R."/>
            <person name="Hodgson H."/>
            <person name="Liu J.C."/>
            <person name="Stephenson M.J."/>
            <person name="Martin A.C."/>
            <person name="Owen C."/>
            <person name="Harkess A."/>
            <person name="Leebens-Mack J."/>
            <person name="Jimenez L.E."/>
            <person name="Osbourn A."/>
            <person name="Sattely E.S."/>
        </authorList>
    </citation>
    <scope>NUCLEOTIDE SEQUENCE [LARGE SCALE GENOMIC DNA]</scope>
    <source>
        <strain evidence="2">cv. JPN11</strain>
        <tissue evidence="1">Leaf</tissue>
    </source>
</reference>
<gene>
    <name evidence="1" type="ORF">OWV82_009083</name>
</gene>
<proteinExistence type="predicted"/>
<comment type="caution">
    <text evidence="1">The sequence shown here is derived from an EMBL/GenBank/DDBJ whole genome shotgun (WGS) entry which is preliminary data.</text>
</comment>
<accession>A0ACC1YEI0</accession>
<dbReference type="Proteomes" id="UP001164539">
    <property type="component" value="Chromosome 4"/>
</dbReference>
<evidence type="ECO:0000313" key="1">
    <source>
        <dbReference type="EMBL" id="KAJ4721394.1"/>
    </source>
</evidence>
<organism evidence="1 2">
    <name type="scientific">Melia azedarach</name>
    <name type="common">Chinaberry tree</name>
    <dbReference type="NCBI Taxonomy" id="155640"/>
    <lineage>
        <taxon>Eukaryota</taxon>
        <taxon>Viridiplantae</taxon>
        <taxon>Streptophyta</taxon>
        <taxon>Embryophyta</taxon>
        <taxon>Tracheophyta</taxon>
        <taxon>Spermatophyta</taxon>
        <taxon>Magnoliopsida</taxon>
        <taxon>eudicotyledons</taxon>
        <taxon>Gunneridae</taxon>
        <taxon>Pentapetalae</taxon>
        <taxon>rosids</taxon>
        <taxon>malvids</taxon>
        <taxon>Sapindales</taxon>
        <taxon>Meliaceae</taxon>
        <taxon>Melia</taxon>
    </lineage>
</organism>
<sequence length="106" mass="11651">MRKRGPSPLGPSLIVGVLGFLIFGPTLLSIIEYVLTLFRAIVEGSGTFVIVLLLLVHWLSTFFPTLRFSSSPAIYRQTSSSGFDSDGFGFGSILLLVLFFVLYNIM</sequence>
<evidence type="ECO:0000313" key="2">
    <source>
        <dbReference type="Proteomes" id="UP001164539"/>
    </source>
</evidence>
<keyword evidence="2" id="KW-1185">Reference proteome</keyword>
<dbReference type="EMBL" id="CM051397">
    <property type="protein sequence ID" value="KAJ4721394.1"/>
    <property type="molecule type" value="Genomic_DNA"/>
</dbReference>
<name>A0ACC1YEI0_MELAZ</name>
<protein>
    <submittedName>
        <fullName evidence="1">Small rna degrading nuclease 3</fullName>
    </submittedName>
</protein>